<dbReference type="EMBL" id="GG663750">
    <property type="protein sequence ID" value="EEH51826.1"/>
    <property type="molecule type" value="Genomic_DNA"/>
</dbReference>
<dbReference type="GeneID" id="9689457"/>
<feature type="domain" description="Serine aminopeptidase S33" evidence="2">
    <location>
        <begin position="36"/>
        <end position="274"/>
    </location>
</feature>
<organism evidence="4">
    <name type="scientific">Micromonas pusilla (strain CCMP1545)</name>
    <name type="common">Picoplanktonic green alga</name>
    <dbReference type="NCBI Taxonomy" id="564608"/>
    <lineage>
        <taxon>Eukaryota</taxon>
        <taxon>Viridiplantae</taxon>
        <taxon>Chlorophyta</taxon>
        <taxon>Mamiellophyceae</taxon>
        <taxon>Mamiellales</taxon>
        <taxon>Mamiellaceae</taxon>
        <taxon>Micromonas</taxon>
    </lineage>
</organism>
<keyword evidence="4" id="KW-1185">Reference proteome</keyword>
<evidence type="ECO:0000259" key="2">
    <source>
        <dbReference type="Pfam" id="PF12146"/>
    </source>
</evidence>
<dbReference type="InterPro" id="IPR022742">
    <property type="entry name" value="Hydrolase_4"/>
</dbReference>
<dbReference type="ESTHER" id="micpc-c1n842">
    <property type="family name" value="Monoglyceridelipase_lysophospholip"/>
</dbReference>
<dbReference type="Proteomes" id="UP000001876">
    <property type="component" value="Unassembled WGS sequence"/>
</dbReference>
<evidence type="ECO:0000256" key="1">
    <source>
        <dbReference type="SAM" id="MobiDB-lite"/>
    </source>
</evidence>
<name>C1N842_MICPC</name>
<dbReference type="KEGG" id="mpp:MICPUCDRAFT_23233"/>
<dbReference type="STRING" id="564608.C1N842"/>
<dbReference type="InterPro" id="IPR029058">
    <property type="entry name" value="AB_hydrolase_fold"/>
</dbReference>
<dbReference type="eggNOG" id="KOG1455">
    <property type="taxonomic scope" value="Eukaryota"/>
</dbReference>
<feature type="region of interest" description="Disordered" evidence="1">
    <location>
        <begin position="296"/>
        <end position="341"/>
    </location>
</feature>
<evidence type="ECO:0000313" key="3">
    <source>
        <dbReference type="EMBL" id="EEH51826.1"/>
    </source>
</evidence>
<dbReference type="PANTHER" id="PTHR11614">
    <property type="entry name" value="PHOSPHOLIPASE-RELATED"/>
    <property type="match status" value="1"/>
</dbReference>
<dbReference type="SUPFAM" id="SSF53474">
    <property type="entry name" value="alpha/beta-Hydrolases"/>
    <property type="match status" value="1"/>
</dbReference>
<dbReference type="Gene3D" id="3.40.50.1820">
    <property type="entry name" value="alpha/beta hydrolase"/>
    <property type="match status" value="1"/>
</dbReference>
<reference evidence="3 4" key="1">
    <citation type="journal article" date="2009" name="Science">
        <title>Green evolution and dynamic adaptations revealed by genomes of the marine picoeukaryotes Micromonas.</title>
        <authorList>
            <person name="Worden A.Z."/>
            <person name="Lee J.H."/>
            <person name="Mock T."/>
            <person name="Rouze P."/>
            <person name="Simmons M.P."/>
            <person name="Aerts A.L."/>
            <person name="Allen A.E."/>
            <person name="Cuvelier M.L."/>
            <person name="Derelle E."/>
            <person name="Everett M.V."/>
            <person name="Foulon E."/>
            <person name="Grimwood J."/>
            <person name="Gundlach H."/>
            <person name="Henrissat B."/>
            <person name="Napoli C."/>
            <person name="McDonald S.M."/>
            <person name="Parker M.S."/>
            <person name="Rombauts S."/>
            <person name="Salamov A."/>
            <person name="Von Dassow P."/>
            <person name="Badger J.H."/>
            <person name="Coutinho P.M."/>
            <person name="Demir E."/>
            <person name="Dubchak I."/>
            <person name="Gentemann C."/>
            <person name="Eikrem W."/>
            <person name="Gready J.E."/>
            <person name="John U."/>
            <person name="Lanier W."/>
            <person name="Lindquist E.A."/>
            <person name="Lucas S."/>
            <person name="Mayer K.F."/>
            <person name="Moreau H."/>
            <person name="Not F."/>
            <person name="Otillar R."/>
            <person name="Panaud O."/>
            <person name="Pangilinan J."/>
            <person name="Paulsen I."/>
            <person name="Piegu B."/>
            <person name="Poliakov A."/>
            <person name="Robbens S."/>
            <person name="Schmutz J."/>
            <person name="Toulza E."/>
            <person name="Wyss T."/>
            <person name="Zelensky A."/>
            <person name="Zhou K."/>
            <person name="Armbrust E.V."/>
            <person name="Bhattacharya D."/>
            <person name="Goodenough U.W."/>
            <person name="Van de Peer Y."/>
            <person name="Grigoriev I.V."/>
        </authorList>
    </citation>
    <scope>NUCLEOTIDE SEQUENCE [LARGE SCALE GENOMIC DNA]</scope>
    <source>
        <strain evidence="3 4">CCMP1545</strain>
    </source>
</reference>
<dbReference type="Pfam" id="PF12146">
    <property type="entry name" value="Hydrolase_4"/>
    <property type="match status" value="1"/>
</dbReference>
<protein>
    <submittedName>
        <fullName evidence="3">Predicted protein</fullName>
    </submittedName>
</protein>
<dbReference type="OrthoDB" id="2498029at2759"/>
<proteinExistence type="predicted"/>
<dbReference type="OMA" id="SGHELFT"/>
<dbReference type="RefSeq" id="XP_003064204.1">
    <property type="nucleotide sequence ID" value="XM_003064158.1"/>
</dbReference>
<sequence length="341" mass="36127">MSPHHREKVVDGTFRSASSGHELFTRAWLPRGDASPPRALLLLAHGIHEHVGRFDALATALARAKVAVYGWDHVGHGRSGGELRHQFGRDGFEGVVDDAVQLVRGEHPREIPMAFAGASFGGLVAAHAVLRSPDLSWSSLTLIAPAIDVRWNLTLRAQALAGAALARAAPDRRLIPAVPPERLSDDKDAVEEYARDPLVTVANVRAKAGYEILKGFESLRKRYGEITTPLLVLHGAEDEATDPGASEIFVREAGSTDKTFASLPNAGHLIAHERATRDVVTRAIVDFVVSRAAAAAATTTPGASEREEDARGSAGASRRGGGGGGEERESVAPAVVAASRL</sequence>
<dbReference type="AlphaFoldDB" id="C1N842"/>
<evidence type="ECO:0000313" key="4">
    <source>
        <dbReference type="Proteomes" id="UP000001876"/>
    </source>
</evidence>
<dbReference type="InterPro" id="IPR051044">
    <property type="entry name" value="MAG_DAG_Lipase"/>
</dbReference>
<accession>C1N842</accession>
<gene>
    <name evidence="3" type="ORF">MICPUCDRAFT_23233</name>
</gene>